<accession>A0A146K0U2</accession>
<dbReference type="EMBL" id="GDID01007202">
    <property type="protein sequence ID" value="JAP89404.1"/>
    <property type="molecule type" value="Transcribed_RNA"/>
</dbReference>
<evidence type="ECO:0000256" key="1">
    <source>
        <dbReference type="ARBA" id="ARBA00022737"/>
    </source>
</evidence>
<protein>
    <recommendedName>
        <fullName evidence="3">MORN repeat-containing protein</fullName>
    </recommendedName>
</protein>
<feature type="non-terminal residue" evidence="2">
    <location>
        <position position="415"/>
    </location>
</feature>
<gene>
    <name evidence="2" type="ORF">TPC1_31101</name>
</gene>
<proteinExistence type="predicted"/>
<sequence>APNQQGFGQRNTSKIRYLPNKVEFKTVNFIVTSTLIDGYLIDDQCEIQFSNAIFTGQINKLLNGVFSVEAFYDIPCTLIVMYKNNHPFGQIHIKNEFGKNIVPVQQFDIQKPNYRFIPVHLNKRGSYGTEVFYVENESVQIQSGQHIFTADFENNLLNGNGEFQCSQITGFGVFINGMRHGNWIYQVNEALVQCEYLFDQMQDDIFVFQDGRKQKISANSFSNYELDYTKLRICQNSAVYKGEFQDGLAHGAGVLKFYSQGVKNTFKGSFQRGFLEGDCVHRVGKTTMAGGMHLGRKTGLWEEIDDELVVRCQYRNDSKNGLAVAFLKELDQKEILGFYKDNKKVGWWLNSLKAEFYFDGKLQISKPIKNEEQEFAFSNFEKVGTMKQIKDLSGNLKKTTEKCKKLSLMTVVKIG</sequence>
<dbReference type="Pfam" id="PF02493">
    <property type="entry name" value="MORN"/>
    <property type="match status" value="2"/>
</dbReference>
<organism evidence="2">
    <name type="scientific">Trepomonas sp. PC1</name>
    <dbReference type="NCBI Taxonomy" id="1076344"/>
    <lineage>
        <taxon>Eukaryota</taxon>
        <taxon>Metamonada</taxon>
        <taxon>Diplomonadida</taxon>
        <taxon>Hexamitidae</taxon>
        <taxon>Hexamitinae</taxon>
        <taxon>Trepomonas</taxon>
    </lineage>
</organism>
<evidence type="ECO:0008006" key="3">
    <source>
        <dbReference type="Google" id="ProtNLM"/>
    </source>
</evidence>
<keyword evidence="1" id="KW-0677">Repeat</keyword>
<dbReference type="InterPro" id="IPR003409">
    <property type="entry name" value="MORN"/>
</dbReference>
<dbReference type="SUPFAM" id="SSF82185">
    <property type="entry name" value="Histone H3 K4-specific methyltransferase SET7/9 N-terminal domain"/>
    <property type="match status" value="2"/>
</dbReference>
<evidence type="ECO:0000313" key="2">
    <source>
        <dbReference type="EMBL" id="JAP89404.1"/>
    </source>
</evidence>
<dbReference type="AlphaFoldDB" id="A0A146K0U2"/>
<feature type="non-terminal residue" evidence="2">
    <location>
        <position position="1"/>
    </location>
</feature>
<name>A0A146K0U2_9EUKA</name>
<reference evidence="2" key="1">
    <citation type="submission" date="2015-07" db="EMBL/GenBank/DDBJ databases">
        <title>Adaptation to a free-living lifestyle via gene acquisitions in the diplomonad Trepomonas sp. PC1.</title>
        <authorList>
            <person name="Xu F."/>
            <person name="Jerlstrom-Hultqvist J."/>
            <person name="Kolisko M."/>
            <person name="Simpson A.G.B."/>
            <person name="Roger A.J."/>
            <person name="Svard S.G."/>
            <person name="Andersson J.O."/>
        </authorList>
    </citation>
    <scope>NUCLEOTIDE SEQUENCE</scope>
    <source>
        <strain evidence="2">PC1</strain>
    </source>
</reference>